<organism evidence="3 4">
    <name type="scientific">Smittium culicis</name>
    <dbReference type="NCBI Taxonomy" id="133412"/>
    <lineage>
        <taxon>Eukaryota</taxon>
        <taxon>Fungi</taxon>
        <taxon>Fungi incertae sedis</taxon>
        <taxon>Zoopagomycota</taxon>
        <taxon>Kickxellomycotina</taxon>
        <taxon>Harpellomycetes</taxon>
        <taxon>Harpellales</taxon>
        <taxon>Legeriomycetaceae</taxon>
        <taxon>Smittium</taxon>
    </lineage>
</organism>
<dbReference type="PROSITE" id="PS50240">
    <property type="entry name" value="TRYPSIN_DOM"/>
    <property type="match status" value="1"/>
</dbReference>
<dbReference type="InterPro" id="IPR043504">
    <property type="entry name" value="Peptidase_S1_PA_chymotrypsin"/>
</dbReference>
<keyword evidence="4" id="KW-1185">Reference proteome</keyword>
<feature type="region of interest" description="Disordered" evidence="1">
    <location>
        <begin position="136"/>
        <end position="216"/>
    </location>
</feature>
<feature type="compositionally biased region" description="Basic and acidic residues" evidence="1">
    <location>
        <begin position="136"/>
        <end position="156"/>
    </location>
</feature>
<sequence>MVPTVAGWGETGGPFDSLLKKANMFVVSNSNCSLYEKEYTDNNGFAICLESDGISSPCSGDSGGPLALSYLPDAPVIGITSKFASHNPTLNMDCNYLETTWYFTNVFAHIDFISENTGVPKELLLYSTEGTTQEKDIEIQKITGSKREIVTPHEEISSSSSSESSSSESSTSESSSSESSTSESLSSESSTSESSSTESSTSEPSSESNTETVTKSTTASSIKTCKSYADYPNFNVISYPSNKMYDLNNPIVLPCEGRDFILQFGIFSDYDTYIAFTDDKGKIYILFWKKISSPF</sequence>
<proteinExistence type="predicted"/>
<evidence type="ECO:0000256" key="1">
    <source>
        <dbReference type="SAM" id="MobiDB-lite"/>
    </source>
</evidence>
<feature type="domain" description="Peptidase S1" evidence="2">
    <location>
        <begin position="1"/>
        <end position="118"/>
    </location>
</feature>
<protein>
    <submittedName>
        <fullName evidence="3">Coagulation factor XI</fullName>
    </submittedName>
</protein>
<dbReference type="PROSITE" id="PS00135">
    <property type="entry name" value="TRYPSIN_SER"/>
    <property type="match status" value="1"/>
</dbReference>
<name>A0A1R1Y564_9FUNG</name>
<evidence type="ECO:0000313" key="4">
    <source>
        <dbReference type="Proteomes" id="UP000187283"/>
    </source>
</evidence>
<dbReference type="PANTHER" id="PTHR24260:SF136">
    <property type="entry name" value="GH08193P-RELATED"/>
    <property type="match status" value="1"/>
</dbReference>
<dbReference type="Proteomes" id="UP000187283">
    <property type="component" value="Unassembled WGS sequence"/>
</dbReference>
<dbReference type="OrthoDB" id="6380398at2759"/>
<dbReference type="Pfam" id="PF00089">
    <property type="entry name" value="Trypsin"/>
    <property type="match status" value="1"/>
</dbReference>
<dbReference type="GO" id="GO:0006508">
    <property type="term" value="P:proteolysis"/>
    <property type="evidence" value="ECO:0007669"/>
    <property type="project" value="InterPro"/>
</dbReference>
<dbReference type="SUPFAM" id="SSF50494">
    <property type="entry name" value="Trypsin-like serine proteases"/>
    <property type="match status" value="1"/>
</dbReference>
<evidence type="ECO:0000313" key="3">
    <source>
        <dbReference type="EMBL" id="OMJ22127.1"/>
    </source>
</evidence>
<dbReference type="InterPro" id="IPR033116">
    <property type="entry name" value="TRYPSIN_SER"/>
</dbReference>
<dbReference type="Gene3D" id="2.40.10.10">
    <property type="entry name" value="Trypsin-like serine proteases"/>
    <property type="match status" value="1"/>
</dbReference>
<dbReference type="InterPro" id="IPR009003">
    <property type="entry name" value="Peptidase_S1_PA"/>
</dbReference>
<dbReference type="PANTHER" id="PTHR24260">
    <property type="match status" value="1"/>
</dbReference>
<dbReference type="InterPro" id="IPR051333">
    <property type="entry name" value="CLIP_Serine_Protease"/>
</dbReference>
<accession>A0A1R1Y564</accession>
<dbReference type="STRING" id="133412.A0A1R1Y564"/>
<gene>
    <name evidence="3" type="ORF">AYI70_g3067</name>
</gene>
<feature type="compositionally biased region" description="Low complexity" evidence="1">
    <location>
        <begin position="157"/>
        <end position="212"/>
    </location>
</feature>
<dbReference type="GO" id="GO:0004252">
    <property type="term" value="F:serine-type endopeptidase activity"/>
    <property type="evidence" value="ECO:0007669"/>
    <property type="project" value="InterPro"/>
</dbReference>
<comment type="caution">
    <text evidence="3">The sequence shown here is derived from an EMBL/GenBank/DDBJ whole genome shotgun (WGS) entry which is preliminary data.</text>
</comment>
<dbReference type="InterPro" id="IPR001254">
    <property type="entry name" value="Trypsin_dom"/>
</dbReference>
<reference evidence="3 4" key="1">
    <citation type="submission" date="2017-01" db="EMBL/GenBank/DDBJ databases">
        <authorList>
            <person name="Mah S.A."/>
            <person name="Swanson W.J."/>
            <person name="Moy G.W."/>
            <person name="Vacquier V.D."/>
        </authorList>
    </citation>
    <scope>NUCLEOTIDE SEQUENCE [LARGE SCALE GENOMIC DNA]</scope>
    <source>
        <strain evidence="3 4">GSMNP</strain>
    </source>
</reference>
<dbReference type="AlphaFoldDB" id="A0A1R1Y564"/>
<evidence type="ECO:0000259" key="2">
    <source>
        <dbReference type="PROSITE" id="PS50240"/>
    </source>
</evidence>
<dbReference type="EMBL" id="LSSN01000833">
    <property type="protein sequence ID" value="OMJ22127.1"/>
    <property type="molecule type" value="Genomic_DNA"/>
</dbReference>